<evidence type="ECO:0008006" key="4">
    <source>
        <dbReference type="Google" id="ProtNLM"/>
    </source>
</evidence>
<evidence type="ECO:0000256" key="1">
    <source>
        <dbReference type="SAM" id="SignalP"/>
    </source>
</evidence>
<feature type="chain" id="PRO_5026197420" description="PIN domain-containing protein" evidence="1">
    <location>
        <begin position="21"/>
        <end position="69"/>
    </location>
</feature>
<dbReference type="EMBL" id="QXFY01001227">
    <property type="protein sequence ID" value="KAE9324056.1"/>
    <property type="molecule type" value="Genomic_DNA"/>
</dbReference>
<name>A0A6G0R9F0_9STRA</name>
<evidence type="ECO:0000313" key="2">
    <source>
        <dbReference type="EMBL" id="KAE9324056.1"/>
    </source>
</evidence>
<comment type="caution">
    <text evidence="2">The sequence shown here is derived from an EMBL/GenBank/DDBJ whole genome shotgun (WGS) entry which is preliminary data.</text>
</comment>
<gene>
    <name evidence="2" type="ORF">PF008_g17206</name>
</gene>
<protein>
    <recommendedName>
        <fullName evidence="4">PIN domain-containing protein</fullName>
    </recommendedName>
</protein>
<organism evidence="2 3">
    <name type="scientific">Phytophthora fragariae</name>
    <dbReference type="NCBI Taxonomy" id="53985"/>
    <lineage>
        <taxon>Eukaryota</taxon>
        <taxon>Sar</taxon>
        <taxon>Stramenopiles</taxon>
        <taxon>Oomycota</taxon>
        <taxon>Peronosporomycetes</taxon>
        <taxon>Peronosporales</taxon>
        <taxon>Peronosporaceae</taxon>
        <taxon>Phytophthora</taxon>
    </lineage>
</organism>
<feature type="signal peptide" evidence="1">
    <location>
        <begin position="1"/>
        <end position="20"/>
    </location>
</feature>
<dbReference type="Proteomes" id="UP000486351">
    <property type="component" value="Unassembled WGS sequence"/>
</dbReference>
<keyword evidence="1" id="KW-0732">Signal</keyword>
<sequence length="69" mass="7647">MCVAPDTSVLWHALMATGRALVTTLRWPMLCVQLARTKRSAAQRDRFDPPIVKRIRHGRECIASGATGT</sequence>
<dbReference type="AlphaFoldDB" id="A0A6G0R9F0"/>
<proteinExistence type="predicted"/>
<reference evidence="2 3" key="1">
    <citation type="submission" date="2018-09" db="EMBL/GenBank/DDBJ databases">
        <title>Genomic investigation of the strawberry pathogen Phytophthora fragariae indicates pathogenicity is determined by transcriptional variation in three key races.</title>
        <authorList>
            <person name="Adams T.M."/>
            <person name="Armitage A.D."/>
            <person name="Sobczyk M.K."/>
            <person name="Bates H.J."/>
            <person name="Dunwell J.M."/>
            <person name="Nellist C.F."/>
            <person name="Harrison R.J."/>
        </authorList>
    </citation>
    <scope>NUCLEOTIDE SEQUENCE [LARGE SCALE GENOMIC DNA]</scope>
    <source>
        <strain evidence="2 3">NOV-77</strain>
    </source>
</reference>
<accession>A0A6G0R9F0</accession>
<evidence type="ECO:0000313" key="3">
    <source>
        <dbReference type="Proteomes" id="UP000486351"/>
    </source>
</evidence>